<dbReference type="eggNOG" id="COG1982">
    <property type="taxonomic scope" value="Bacteria"/>
</dbReference>
<comment type="similarity">
    <text evidence="2">Belongs to the Orn/Lys/Arg decarboxylase class-I family.</text>
</comment>
<dbReference type="Proteomes" id="UP000002754">
    <property type="component" value="Unassembled WGS sequence"/>
</dbReference>
<comment type="caution">
    <text evidence="8">The sequence shown here is derived from an EMBL/GenBank/DDBJ whole genome shotgun (WGS) entry which is preliminary data.</text>
</comment>
<keyword evidence="4" id="KW-0663">Pyridoxal phosphate</keyword>
<dbReference type="InterPro" id="IPR008286">
    <property type="entry name" value="Prn/Lys/Arg_de-COase_C"/>
</dbReference>
<dbReference type="EMBL" id="JALP01000273">
    <property type="protein sequence ID" value="THG89010.1"/>
    <property type="molecule type" value="Genomic_DNA"/>
</dbReference>
<evidence type="ECO:0000256" key="4">
    <source>
        <dbReference type="ARBA" id="ARBA00022898"/>
    </source>
</evidence>
<evidence type="ECO:0000313" key="9">
    <source>
        <dbReference type="EMBL" id="THG89010.1"/>
    </source>
</evidence>
<evidence type="ECO:0000313" key="10">
    <source>
        <dbReference type="Proteomes" id="UP000002754"/>
    </source>
</evidence>
<dbReference type="InterPro" id="IPR000310">
    <property type="entry name" value="Orn/Lys/Arg_deCO2ase_major_dom"/>
</dbReference>
<dbReference type="Proteomes" id="UP000297014">
    <property type="component" value="Unassembled WGS sequence"/>
</dbReference>
<dbReference type="Pfam" id="PF01276">
    <property type="entry name" value="OKR_DC_1"/>
    <property type="match status" value="1"/>
</dbReference>
<dbReference type="CDD" id="cd00615">
    <property type="entry name" value="Orn_deC_like"/>
    <property type="match status" value="1"/>
</dbReference>
<evidence type="ECO:0000256" key="1">
    <source>
        <dbReference type="ARBA" id="ARBA00001933"/>
    </source>
</evidence>
<keyword evidence="10" id="KW-1185">Reference proteome</keyword>
<dbReference type="GO" id="GO:0016831">
    <property type="term" value="F:carboxy-lyase activity"/>
    <property type="evidence" value="ECO:0007669"/>
    <property type="project" value="UniProtKB-KW"/>
</dbReference>
<evidence type="ECO:0000256" key="3">
    <source>
        <dbReference type="ARBA" id="ARBA00022793"/>
    </source>
</evidence>
<feature type="domain" description="Orn/Lys/Arg decarboxylase C-terminal" evidence="7">
    <location>
        <begin position="406"/>
        <end position="463"/>
    </location>
</feature>
<dbReference type="STRING" id="1218173.BALCAV_0216125"/>
<evidence type="ECO:0008006" key="12">
    <source>
        <dbReference type="Google" id="ProtNLM"/>
    </source>
</evidence>
<evidence type="ECO:0000313" key="8">
    <source>
        <dbReference type="EMBL" id="KGA96469.1"/>
    </source>
</evidence>
<dbReference type="RefSeq" id="WP_003320855.1">
    <property type="nucleotide sequence ID" value="NZ_ALPT02000060.1"/>
</dbReference>
<dbReference type="InterPro" id="IPR015424">
    <property type="entry name" value="PyrdxlP-dep_Trfase"/>
</dbReference>
<proteinExistence type="inferred from homology"/>
<reference evidence="8 10" key="1">
    <citation type="journal article" date="2014" name="Genome Announc.">
        <title>Draft Genome Sequence of Bacillus alcalophilus AV1934, a Classic Alkaliphile Isolated from Human Feces in 1934.</title>
        <authorList>
            <person name="Attie O."/>
            <person name="Jayaprakash A."/>
            <person name="Shah H."/>
            <person name="Paulsen I.T."/>
            <person name="Morino M."/>
            <person name="Takahashi Y."/>
            <person name="Narumi I."/>
            <person name="Sachidanandam R."/>
            <person name="Satoh K."/>
            <person name="Ito M."/>
            <person name="Krulwich T.A."/>
        </authorList>
    </citation>
    <scope>NUCLEOTIDE SEQUENCE [LARGE SCALE GENOMIC DNA]</scope>
    <source>
        <strain evidence="8 10">AV1934</strain>
    </source>
</reference>
<name>A0A094WFC6_ALKAL</name>
<accession>A0A094WFC6</accession>
<gene>
    <name evidence="9" type="ORF">AJ85_20000</name>
    <name evidence="8" type="ORF">BALCAV_0216125</name>
</gene>
<keyword evidence="3" id="KW-0210">Decarboxylase</keyword>
<comment type="cofactor">
    <cofactor evidence="1">
        <name>pyridoxal 5'-phosphate</name>
        <dbReference type="ChEBI" id="CHEBI:597326"/>
    </cofactor>
</comment>
<dbReference type="Gene3D" id="3.90.105.10">
    <property type="entry name" value="Molybdopterin biosynthesis moea protein, domain 2"/>
    <property type="match status" value="1"/>
</dbReference>
<feature type="domain" description="Orn/Lys/Arg decarboxylases family 1 pyridoxal-P attachment site" evidence="6">
    <location>
        <begin position="3"/>
        <end position="311"/>
    </location>
</feature>
<dbReference type="EMBL" id="ALPT02000060">
    <property type="protein sequence ID" value="KGA96469.1"/>
    <property type="molecule type" value="Genomic_DNA"/>
</dbReference>
<evidence type="ECO:0000313" key="11">
    <source>
        <dbReference type="Proteomes" id="UP000297014"/>
    </source>
</evidence>
<dbReference type="AlphaFoldDB" id="A0A094WFC6"/>
<dbReference type="SUPFAM" id="SSF53383">
    <property type="entry name" value="PLP-dependent transferases"/>
    <property type="match status" value="1"/>
</dbReference>
<keyword evidence="5" id="KW-0456">Lyase</keyword>
<reference evidence="9 11" key="2">
    <citation type="submission" date="2014-01" db="EMBL/GenBank/DDBJ databases">
        <title>Draft genome sequencing of Bacillus alcalophilus CGMCC 1.3604.</title>
        <authorList>
            <person name="Yang J."/>
            <person name="Diao L."/>
            <person name="Yang S."/>
        </authorList>
    </citation>
    <scope>NUCLEOTIDE SEQUENCE [LARGE SCALE GENOMIC DNA]</scope>
    <source>
        <strain evidence="9 11">CGMCC 1.3604</strain>
    </source>
</reference>
<dbReference type="PANTHER" id="PTHR43277:SF3">
    <property type="entry name" value="DECARBOXYLASE, PUTATIVE-RELATED"/>
    <property type="match status" value="1"/>
</dbReference>
<evidence type="ECO:0000256" key="5">
    <source>
        <dbReference type="ARBA" id="ARBA00023239"/>
    </source>
</evidence>
<dbReference type="InterPro" id="IPR015421">
    <property type="entry name" value="PyrdxlP-dep_Trfase_major"/>
</dbReference>
<organism evidence="8 10">
    <name type="scientific">Alkalihalobacillus alcalophilus ATCC 27647 = CGMCC 1.3604</name>
    <dbReference type="NCBI Taxonomy" id="1218173"/>
    <lineage>
        <taxon>Bacteria</taxon>
        <taxon>Bacillati</taxon>
        <taxon>Bacillota</taxon>
        <taxon>Bacilli</taxon>
        <taxon>Bacillales</taxon>
        <taxon>Bacillaceae</taxon>
        <taxon>Alkalihalobacillus</taxon>
    </lineage>
</organism>
<evidence type="ECO:0000259" key="6">
    <source>
        <dbReference type="Pfam" id="PF01276"/>
    </source>
</evidence>
<dbReference type="Gene3D" id="3.40.640.10">
    <property type="entry name" value="Type I PLP-dependent aspartate aminotransferase-like (Major domain)"/>
    <property type="match status" value="1"/>
</dbReference>
<evidence type="ECO:0000256" key="2">
    <source>
        <dbReference type="ARBA" id="ARBA00010671"/>
    </source>
</evidence>
<protein>
    <recommendedName>
        <fullName evidence="12">Arginine decarboxylase</fullName>
    </recommendedName>
</protein>
<dbReference type="InterPro" id="IPR052357">
    <property type="entry name" value="Orn_Lys_Arg_decarboxylase-I"/>
</dbReference>
<dbReference type="PANTHER" id="PTHR43277">
    <property type="entry name" value="ARGININE DECARBOXYLASE"/>
    <property type="match status" value="1"/>
</dbReference>
<dbReference type="Pfam" id="PF03711">
    <property type="entry name" value="OKR_DC_1_C"/>
    <property type="match status" value="1"/>
</dbReference>
<sequence length="476" mass="53196">MRTPLIDTIQKHREKQSVSFHVPGHKNGAVFPKELSDLQVMMSYDLTEIEGLDDLHDPQGPILESEKLLASFYGTKKSYYLVNGSTVGNLAMIYASFQKGDYVFVQRNCHKSVLNALKVREVIPVFLEPEYDEVTGQAVGIDPSTLKAALKKFPDSKGIIFTYPNYYGISLSLKPLIQIAKEFNLKVIVDEAHGAHFILGEPFPPSAVMLGADMVVQSAHKMLPALTMSAYLHVSHSVNNEEIKKLQQALAIFQSSSPSYLLLVSLEGARAFLQSLKKEDVETVLAGVERLKAELNSIPQLEVVQYENSSLQSDPLKVTIRSMTNLTGFELQRLFSQYKLETELADEHHVLLVCGFIAPASQAITSISLLREQLKFKPVIEKRKIKVEQRTEKVSTLQILETERYETTVSKWNEAVGKVAAETVIPYPPGVPLLYRGEKIEQSVLEQMERLAKAGARFQGYDAKKGSILTIDLEEV</sequence>
<evidence type="ECO:0000259" key="7">
    <source>
        <dbReference type="Pfam" id="PF03711"/>
    </source>
</evidence>